<dbReference type="InterPro" id="IPR011010">
    <property type="entry name" value="DNA_brk_join_enz"/>
</dbReference>
<sequence>MGLIKDRHGTYYAQRKVPERLQEAVARLLNSEKPKQVFLKKSLGTKVLREANVAATHVLADFNRTLAGAEALLKERPVISSLSDAQIKRMAEFYYASVLAADEEERQEGTGSEPIFQSVAEQLAAAGIEFNTPFNVGELPEAGLSDREVFKRTHALSEDLPDAMAALAKGDVTHVRLDLEELLDEFQLNLDSKSQSYRRLGMAVLSARVRGLKDIKQRNSGEPIPTPQLGEVTAHSASGTLREAFEGWKKERERPEGTEHEYGRAVEMFIQLHGNVAISDMRRSHARAFREALQLVPKIRRGALLKASLPELSEYGRTHPTVTKVSPGTVNKQLGAVQAIAGWGHHHGLVPDDMLWSNPFDEMRLDEEQSEREPFDACDLQIIFDAPLFTEHKLPTGAKGDAGVWLPLLALFAGARQAEYAGLRVSDIREDEEAGVPLMWFLRDTKAGRRLKTKTSERVVPVHPQLVALGFLKYVTARRKEGEQAWLFPSVAPQHKGSLSAWSKWWGRYLRNHVGLKDSRKVFHSFRHGFQDALRRTTPDEELRDALTGRSSGKSVGRTYGAKRMLERWGAKVLKEAIDKVSYPGLDLSRVRPDARRVRGTKTIKVQSTASR</sequence>
<dbReference type="PANTHER" id="PTHR30349">
    <property type="entry name" value="PHAGE INTEGRASE-RELATED"/>
    <property type="match status" value="1"/>
</dbReference>
<dbReference type="GO" id="GO:0003677">
    <property type="term" value="F:DNA binding"/>
    <property type="evidence" value="ECO:0007669"/>
    <property type="project" value="UniProtKB-KW"/>
</dbReference>
<evidence type="ECO:0000256" key="2">
    <source>
        <dbReference type="ARBA" id="ARBA00022908"/>
    </source>
</evidence>
<dbReference type="GO" id="GO:0006310">
    <property type="term" value="P:DNA recombination"/>
    <property type="evidence" value="ECO:0007669"/>
    <property type="project" value="UniProtKB-KW"/>
</dbReference>
<dbReference type="InterPro" id="IPR050090">
    <property type="entry name" value="Tyrosine_recombinase_XerCD"/>
</dbReference>
<reference evidence="6 7" key="1">
    <citation type="submission" date="2020-03" db="EMBL/GenBank/DDBJ databases">
        <title>Bradyrhizobium diversity isolated from nodules of Muelleranthus trifoliolatus.</title>
        <authorList>
            <person name="Klepa M."/>
            <person name="Helene L."/>
            <person name="Hungria M."/>
        </authorList>
    </citation>
    <scope>NUCLEOTIDE SEQUENCE [LARGE SCALE GENOMIC DNA]</scope>
    <source>
        <strain evidence="6 7">WSM 1744</strain>
    </source>
</reference>
<evidence type="ECO:0000256" key="4">
    <source>
        <dbReference type="ARBA" id="ARBA00023172"/>
    </source>
</evidence>
<dbReference type="Proteomes" id="UP000528734">
    <property type="component" value="Unassembled WGS sequence"/>
</dbReference>
<dbReference type="GO" id="GO:0015074">
    <property type="term" value="P:DNA integration"/>
    <property type="evidence" value="ECO:0007669"/>
    <property type="project" value="UniProtKB-KW"/>
</dbReference>
<dbReference type="PROSITE" id="PS51898">
    <property type="entry name" value="TYR_RECOMBINASE"/>
    <property type="match status" value="1"/>
</dbReference>
<organism evidence="6 7">
    <name type="scientific">Bradyrhizobium archetypum</name>
    <dbReference type="NCBI Taxonomy" id="2721160"/>
    <lineage>
        <taxon>Bacteria</taxon>
        <taxon>Pseudomonadati</taxon>
        <taxon>Pseudomonadota</taxon>
        <taxon>Alphaproteobacteria</taxon>
        <taxon>Hyphomicrobiales</taxon>
        <taxon>Nitrobacteraceae</taxon>
        <taxon>Bradyrhizobium</taxon>
    </lineage>
</organism>
<comment type="caution">
    <text evidence="6">The sequence shown here is derived from an EMBL/GenBank/DDBJ whole genome shotgun (WGS) entry which is preliminary data.</text>
</comment>
<name>A0A7Y4LZV7_9BRAD</name>
<proteinExistence type="inferred from homology"/>
<dbReference type="InterPro" id="IPR002104">
    <property type="entry name" value="Integrase_catalytic"/>
</dbReference>
<evidence type="ECO:0000256" key="1">
    <source>
        <dbReference type="ARBA" id="ARBA00008857"/>
    </source>
</evidence>
<evidence type="ECO:0000313" key="7">
    <source>
        <dbReference type="Proteomes" id="UP000528734"/>
    </source>
</evidence>
<protein>
    <submittedName>
        <fullName evidence="6">Tyrosine-type recombinase/integrase</fullName>
    </submittedName>
</protein>
<dbReference type="InterPro" id="IPR013762">
    <property type="entry name" value="Integrase-like_cat_sf"/>
</dbReference>
<keyword evidence="3" id="KW-0238">DNA-binding</keyword>
<dbReference type="CDD" id="cd01184">
    <property type="entry name" value="INT_C_like_1"/>
    <property type="match status" value="1"/>
</dbReference>
<dbReference type="Pfam" id="PF20172">
    <property type="entry name" value="DUF6538"/>
    <property type="match status" value="1"/>
</dbReference>
<dbReference type="Gene3D" id="1.10.443.10">
    <property type="entry name" value="Intergrase catalytic core"/>
    <property type="match status" value="1"/>
</dbReference>
<evidence type="ECO:0000256" key="3">
    <source>
        <dbReference type="ARBA" id="ARBA00023125"/>
    </source>
</evidence>
<accession>A0A7Y4LZV7</accession>
<dbReference type="InterPro" id="IPR046668">
    <property type="entry name" value="DUF6538"/>
</dbReference>
<feature type="domain" description="Tyr recombinase" evidence="5">
    <location>
        <begin position="370"/>
        <end position="574"/>
    </location>
</feature>
<dbReference type="EMBL" id="JAAVLW010000001">
    <property type="protein sequence ID" value="NOJ44731.1"/>
    <property type="molecule type" value="Genomic_DNA"/>
</dbReference>
<evidence type="ECO:0000259" key="5">
    <source>
        <dbReference type="PROSITE" id="PS51898"/>
    </source>
</evidence>
<keyword evidence="4" id="KW-0233">DNA recombination</keyword>
<evidence type="ECO:0000313" key="6">
    <source>
        <dbReference type="EMBL" id="NOJ44731.1"/>
    </source>
</evidence>
<dbReference type="RefSeq" id="WP_171707676.1">
    <property type="nucleotide sequence ID" value="NZ_JAAVLW010000001.1"/>
</dbReference>
<gene>
    <name evidence="6" type="ORF">HCN50_00370</name>
</gene>
<dbReference type="Pfam" id="PF00589">
    <property type="entry name" value="Phage_integrase"/>
    <property type="match status" value="1"/>
</dbReference>
<keyword evidence="7" id="KW-1185">Reference proteome</keyword>
<dbReference type="AlphaFoldDB" id="A0A7Y4LZV7"/>
<keyword evidence="2" id="KW-0229">DNA integration</keyword>
<dbReference type="SUPFAM" id="SSF56349">
    <property type="entry name" value="DNA breaking-rejoining enzymes"/>
    <property type="match status" value="1"/>
</dbReference>
<comment type="similarity">
    <text evidence="1">Belongs to the 'phage' integrase family.</text>
</comment>
<dbReference type="PANTHER" id="PTHR30349:SF41">
    <property type="entry name" value="INTEGRASE_RECOMBINASE PROTEIN MJ0367-RELATED"/>
    <property type="match status" value="1"/>
</dbReference>